<gene>
    <name evidence="1" type="ORF">LCGC14_2646880</name>
</gene>
<evidence type="ECO:0000313" key="1">
    <source>
        <dbReference type="EMBL" id="KKK98027.1"/>
    </source>
</evidence>
<feature type="non-terminal residue" evidence="1">
    <location>
        <position position="50"/>
    </location>
</feature>
<dbReference type="AlphaFoldDB" id="A0A0F8ZW01"/>
<accession>A0A0F8ZW01</accession>
<name>A0A0F8ZW01_9ZZZZ</name>
<organism evidence="1">
    <name type="scientific">marine sediment metagenome</name>
    <dbReference type="NCBI Taxonomy" id="412755"/>
    <lineage>
        <taxon>unclassified sequences</taxon>
        <taxon>metagenomes</taxon>
        <taxon>ecological metagenomes</taxon>
    </lineage>
</organism>
<comment type="caution">
    <text evidence="1">The sequence shown here is derived from an EMBL/GenBank/DDBJ whole genome shotgun (WGS) entry which is preliminary data.</text>
</comment>
<reference evidence="1" key="1">
    <citation type="journal article" date="2015" name="Nature">
        <title>Complex archaea that bridge the gap between prokaryotes and eukaryotes.</title>
        <authorList>
            <person name="Spang A."/>
            <person name="Saw J.H."/>
            <person name="Jorgensen S.L."/>
            <person name="Zaremba-Niedzwiedzka K."/>
            <person name="Martijn J."/>
            <person name="Lind A.E."/>
            <person name="van Eijk R."/>
            <person name="Schleper C."/>
            <person name="Guy L."/>
            <person name="Ettema T.J."/>
        </authorList>
    </citation>
    <scope>NUCLEOTIDE SEQUENCE</scope>
</reference>
<proteinExistence type="predicted"/>
<protein>
    <submittedName>
        <fullName evidence="1">Uncharacterized protein</fullName>
    </submittedName>
</protein>
<sequence>MLGTVWYFQNKQFPLPTGLKEQHESFEIQAMTSQREILITDGTKHSIPLN</sequence>
<dbReference type="EMBL" id="LAZR01045792">
    <property type="protein sequence ID" value="KKK98027.1"/>
    <property type="molecule type" value="Genomic_DNA"/>
</dbReference>